<dbReference type="InterPro" id="IPR023057">
    <property type="entry name" value="GlnE"/>
</dbReference>
<evidence type="ECO:0000256" key="7">
    <source>
        <dbReference type="HAMAP-Rule" id="MF_00802"/>
    </source>
</evidence>
<dbReference type="Gene3D" id="1.20.120.1510">
    <property type="match status" value="1"/>
</dbReference>
<evidence type="ECO:0000256" key="4">
    <source>
        <dbReference type="ARBA" id="ARBA00022840"/>
    </source>
</evidence>
<dbReference type="Gene3D" id="3.30.460.10">
    <property type="entry name" value="Beta Polymerase, domain 2"/>
    <property type="match status" value="2"/>
</dbReference>
<sequence length="966" mass="109403">MAPLPGSTPLKLPDRQLCKDIAMTCHSASLFPLSEPLAEQARLLSADSTPTADDAAAVLACSEFVSESLTRYPDWRQEIARQPPLPQEWRHYADGLSQALSGVSDEAGLMKALRLFRRRILTRIAWGQWLQRSTTDETLQQLSVLAEALIVAARQWLYDACCREWGTPCNAAGEPQPLLILGMGKLGGGELNFSSDIDLIFAYPENGQTRGGRRELDNAQFFTRLGQRLIKALDQPTVDGFVYRVDMRLRPFGDSGPLVMSFAALEDYYQEQGRDWERYAMVKARLMGGDDDHYSQELIRMLRPFVFRRYIDFSVIQSLRNMKSMIAREVRRRDLRNNIKLGAGGIREVEFITQVFQLIRGGREPALQGRSLLPTLEQVGELGLLTPVQATQLREAYLFLRRLENLLQSIADEQTQTLPEDSLNQARLAWGMRCNDWLQLSERLHQQMQAVRAVFHELIGDDAPDGSETPEHSHYSSLWQDGLESADLLALSPQLTTDIGERLLTRVTDFRADLSRRTIGPRGRDVLDQLMPTLLAQACGYANADVIVARLTPLLLGIVTRTTYLELLLESRAALTQLIRLCAVSPMIASQLARYPLLLDELLDPASLYQPIALEAYADELRQYLMRVPTDDEEQQLEALRQFKQAQHLRIAAADIVGALPVMKVSDHLTYLAEAIIAAVVQQSWNQMVVRYGQPAHLHAQSGRGFAVVGYGKLGGWELGYSSDLDLVFLIDCPDNVMTDGERSIDGRQFYLRLAQRVMHLFSTRTSSGILYEVDARLRPSGAAGMLVSTVAAFEDYQCNEAWTWEHQALVRARIVYGEPAIQQQFEQIRQRILCRERDGDALRTEVREMREKMRRHHAGKDEGFDIKADAGGITDIEFITQYLVLRYSAQEPRLTRWSDNVRILELLARHGVMDEAEADALRLAYITLRDEIHHLALQELPGRVGQDSFTAERRQVLQSWKTWLE</sequence>
<dbReference type="InterPro" id="IPR005190">
    <property type="entry name" value="GlnE_rpt_dom"/>
</dbReference>
<dbReference type="PANTHER" id="PTHR30621">
    <property type="entry name" value="GLUTAMINE SYNTHETASE ADENYLYLTRANSFERASE"/>
    <property type="match status" value="1"/>
</dbReference>
<feature type="region of interest" description="Adenylyl removase" evidence="7">
    <location>
        <begin position="1"/>
        <end position="465"/>
    </location>
</feature>
<keyword evidence="3 7" id="KW-0547">Nucleotide-binding</keyword>
<dbReference type="FunFam" id="1.20.120.1510:FF:000001">
    <property type="entry name" value="Bifunctional glutamine synthetase adenylyltransferase/adenylyl-removing enzyme"/>
    <property type="match status" value="1"/>
</dbReference>
<dbReference type="FunFam" id="3.30.460.10:FF:000014">
    <property type="entry name" value="Bifunctional glutamine synthetase adenylyltransferase/adenylyl-removing enzyme"/>
    <property type="match status" value="1"/>
</dbReference>
<dbReference type="Gene3D" id="1.20.120.330">
    <property type="entry name" value="Nucleotidyltransferases domain 2"/>
    <property type="match status" value="2"/>
</dbReference>
<dbReference type="Proteomes" id="UP000002735">
    <property type="component" value="Chromosome"/>
</dbReference>
<dbReference type="FunFam" id="3.30.460.10:FF:000009">
    <property type="entry name" value="Bifunctional glutamine synthetase adenylyltransferase/adenylyl-removing enzyme"/>
    <property type="match status" value="1"/>
</dbReference>
<comment type="function">
    <text evidence="7">Involved in the regulation of glutamine synthetase GlnA, a key enzyme in the process to assimilate ammonia. When cellular nitrogen levels are high, the C-terminal adenylyl transferase (AT) inactivates GlnA by covalent transfer of an adenylyl group from ATP to specific tyrosine residue of GlnA, thus reducing its activity. Conversely, when nitrogen levels are low, the N-terminal adenylyl removase (AR) activates GlnA by removing the adenylyl group by phosphorolysis, increasing its activity. The regulatory region of GlnE binds the signal transduction protein PII (GlnB) which indicates the nitrogen status of the cell.</text>
</comment>
<dbReference type="GO" id="GO:0047388">
    <property type="term" value="F:[glutamine synthetase]-adenylyl-L-tyrosine phosphorylase activity"/>
    <property type="evidence" value="ECO:0007669"/>
    <property type="project" value="UniProtKB-EC"/>
</dbReference>
<organism evidence="10 11">
    <name type="scientific">Dickeya chrysanthemi (strain Ech1591)</name>
    <name type="common">Dickeya zeae (strain Ech1591)</name>
    <dbReference type="NCBI Taxonomy" id="561229"/>
    <lineage>
        <taxon>Bacteria</taxon>
        <taxon>Pseudomonadati</taxon>
        <taxon>Pseudomonadota</taxon>
        <taxon>Gammaproteobacteria</taxon>
        <taxon>Enterobacterales</taxon>
        <taxon>Pectobacteriaceae</taxon>
        <taxon>Dickeya</taxon>
    </lineage>
</organism>
<dbReference type="EC" id="2.7.7.42" evidence="7"/>
<comment type="cofactor">
    <cofactor evidence="7">
        <name>Mg(2+)</name>
        <dbReference type="ChEBI" id="CHEBI:18420"/>
    </cofactor>
</comment>
<dbReference type="InterPro" id="IPR043519">
    <property type="entry name" value="NT_sf"/>
</dbReference>
<reference evidence="10 11" key="1">
    <citation type="submission" date="2009-06" db="EMBL/GenBank/DDBJ databases">
        <title>Complete sequence of Dickeya zeae Ech1591.</title>
        <authorList>
            <consortium name="US DOE Joint Genome Institute"/>
            <person name="Lucas S."/>
            <person name="Copeland A."/>
            <person name="Lapidus A."/>
            <person name="Glavina del Rio T."/>
            <person name="Tice H."/>
            <person name="Bruce D."/>
            <person name="Goodwin L."/>
            <person name="Pitluck S."/>
            <person name="Chertkov O."/>
            <person name="Brettin T."/>
            <person name="Detter J.C."/>
            <person name="Han C."/>
            <person name="Larimer F."/>
            <person name="Land M."/>
            <person name="Hauser L."/>
            <person name="Kyrpides N."/>
            <person name="Ovchinnikova G."/>
            <person name="Balakrishnan V."/>
            <person name="Glasner J."/>
            <person name="Perna N.T."/>
        </authorList>
    </citation>
    <scope>NUCLEOTIDE SEQUENCE [LARGE SCALE GENOMIC DNA]</scope>
    <source>
        <strain evidence="10 11">Ech1591</strain>
    </source>
</reference>
<protein>
    <recommendedName>
        <fullName evidence="7">Bifunctional glutamine synthetase adenylyltransferase/adenylyl-removing enzyme</fullName>
    </recommendedName>
    <alternativeName>
        <fullName evidence="7">ATP:glutamine synthetase adenylyltransferase</fullName>
    </alternativeName>
    <alternativeName>
        <fullName evidence="7">ATase</fullName>
    </alternativeName>
    <domain>
        <recommendedName>
            <fullName evidence="7">Glutamine synthetase adenylyl-L-tyrosine phosphorylase</fullName>
            <ecNumber evidence="7">2.7.7.89</ecNumber>
        </recommendedName>
        <alternativeName>
            <fullName evidence="7">Adenylyl removase</fullName>
            <shortName evidence="7">AR</shortName>
            <shortName evidence="7">AT-N</shortName>
        </alternativeName>
    </domain>
    <domain>
        <recommendedName>
            <fullName evidence="7">Glutamine synthetase adenylyl transferase</fullName>
            <ecNumber evidence="7">2.7.7.42</ecNumber>
        </recommendedName>
        <alternativeName>
            <fullName evidence="7">Adenylyl transferase</fullName>
            <shortName evidence="7">AT</shortName>
            <shortName evidence="7">AT-C</shortName>
        </alternativeName>
    </domain>
</protein>
<dbReference type="CDD" id="cd05401">
    <property type="entry name" value="NT_GlnE_GlnD_like"/>
    <property type="match status" value="2"/>
</dbReference>
<evidence type="ECO:0000256" key="3">
    <source>
        <dbReference type="ARBA" id="ARBA00022741"/>
    </source>
</evidence>
<dbReference type="EC" id="2.7.7.89" evidence="7"/>
<feature type="domain" description="Glutamate-ammonia ligase adenylyltransferase repeated" evidence="8">
    <location>
        <begin position="55"/>
        <end position="296"/>
    </location>
</feature>
<dbReference type="SUPFAM" id="SSF81593">
    <property type="entry name" value="Nucleotidyltransferase substrate binding subunit/domain"/>
    <property type="match status" value="2"/>
</dbReference>
<evidence type="ECO:0000259" key="8">
    <source>
        <dbReference type="Pfam" id="PF03710"/>
    </source>
</evidence>
<dbReference type="HAMAP" id="MF_00802">
    <property type="entry name" value="GlnE"/>
    <property type="match status" value="1"/>
</dbReference>
<evidence type="ECO:0000256" key="6">
    <source>
        <dbReference type="ARBA" id="ARBA00023268"/>
    </source>
</evidence>
<dbReference type="GO" id="GO:0005829">
    <property type="term" value="C:cytosol"/>
    <property type="evidence" value="ECO:0007669"/>
    <property type="project" value="TreeGrafter"/>
</dbReference>
<dbReference type="GO" id="GO:0000820">
    <property type="term" value="P:regulation of glutamine family amino acid metabolic process"/>
    <property type="evidence" value="ECO:0007669"/>
    <property type="project" value="UniProtKB-UniRule"/>
</dbReference>
<comment type="catalytic activity">
    <reaction evidence="7">
        <text>[glutamine synthetase]-L-tyrosine + ATP = [glutamine synthetase]-O(4)-(5'-adenylyl)-L-tyrosine + diphosphate</text>
        <dbReference type="Rhea" id="RHEA:18589"/>
        <dbReference type="Rhea" id="RHEA-COMP:10660"/>
        <dbReference type="Rhea" id="RHEA-COMP:10661"/>
        <dbReference type="ChEBI" id="CHEBI:30616"/>
        <dbReference type="ChEBI" id="CHEBI:33019"/>
        <dbReference type="ChEBI" id="CHEBI:46858"/>
        <dbReference type="ChEBI" id="CHEBI:83624"/>
        <dbReference type="EC" id="2.7.7.42"/>
    </reaction>
</comment>
<feature type="domain" description="PII-uridylyltransferase/Glutamine-synthetase adenylyltransferase" evidence="9">
    <location>
        <begin position="849"/>
        <end position="939"/>
    </location>
</feature>
<proteinExistence type="inferred from homology"/>
<dbReference type="STRING" id="561229.Dd1591_0799"/>
<dbReference type="Gene3D" id="1.10.4050.10">
    <property type="entry name" value="Glutamine synthase adenylyltransferase GlnE"/>
    <property type="match status" value="1"/>
</dbReference>
<evidence type="ECO:0000313" key="10">
    <source>
        <dbReference type="EMBL" id="ACT05678.1"/>
    </source>
</evidence>
<evidence type="ECO:0000256" key="5">
    <source>
        <dbReference type="ARBA" id="ARBA00022842"/>
    </source>
</evidence>
<dbReference type="GO" id="GO:0000287">
    <property type="term" value="F:magnesium ion binding"/>
    <property type="evidence" value="ECO:0007669"/>
    <property type="project" value="UniProtKB-UniRule"/>
</dbReference>
<dbReference type="EMBL" id="CP001655">
    <property type="protein sequence ID" value="ACT05678.1"/>
    <property type="molecule type" value="Genomic_DNA"/>
</dbReference>
<dbReference type="InterPro" id="IPR013546">
    <property type="entry name" value="PII_UdlTrfase/GS_AdlTrfase"/>
</dbReference>
<dbReference type="HOGENOM" id="CLU_006233_0_1_6"/>
<feature type="region of interest" description="Adenylyl transferase" evidence="7">
    <location>
        <begin position="479"/>
        <end position="966"/>
    </location>
</feature>
<dbReference type="AlphaFoldDB" id="C6CLP1"/>
<dbReference type="SUPFAM" id="SSF81301">
    <property type="entry name" value="Nucleotidyltransferase"/>
    <property type="match status" value="2"/>
</dbReference>
<dbReference type="GO" id="GO:0005524">
    <property type="term" value="F:ATP binding"/>
    <property type="evidence" value="ECO:0007669"/>
    <property type="project" value="UniProtKB-UniRule"/>
</dbReference>
<feature type="domain" description="PII-uridylyltransferase/Glutamine-synthetase adenylyltransferase" evidence="9">
    <location>
        <begin position="320"/>
        <end position="459"/>
    </location>
</feature>
<dbReference type="FunFam" id="1.20.120.330:FF:000008">
    <property type="entry name" value="Bifunctional glutamine synthetase adenylyltransferase/adenylyl-removing enzyme"/>
    <property type="match status" value="1"/>
</dbReference>
<keyword evidence="6 7" id="KW-0511">Multifunctional enzyme</keyword>
<keyword evidence="1 7" id="KW-0808">Transferase</keyword>
<evidence type="ECO:0000259" key="9">
    <source>
        <dbReference type="Pfam" id="PF08335"/>
    </source>
</evidence>
<dbReference type="Pfam" id="PF08335">
    <property type="entry name" value="GlnD_UR_UTase"/>
    <property type="match status" value="2"/>
</dbReference>
<keyword evidence="4 7" id="KW-0067">ATP-binding</keyword>
<comment type="similarity">
    <text evidence="7">Belongs to the GlnE family.</text>
</comment>
<evidence type="ECO:0000313" key="11">
    <source>
        <dbReference type="Proteomes" id="UP000002735"/>
    </source>
</evidence>
<dbReference type="Pfam" id="PF03710">
    <property type="entry name" value="GlnE"/>
    <property type="match status" value="2"/>
</dbReference>
<gene>
    <name evidence="7" type="primary">glnE</name>
    <name evidence="10" type="ordered locus">Dd1591_0799</name>
</gene>
<keyword evidence="2 7" id="KW-0548">Nucleotidyltransferase</keyword>
<dbReference type="FunFam" id="1.20.120.330:FF:000005">
    <property type="entry name" value="Bifunctional glutamine synthetase adenylyltransferase/adenylyl-removing enzyme"/>
    <property type="match status" value="1"/>
</dbReference>
<name>C6CLP1_DICC1</name>
<evidence type="ECO:0000256" key="2">
    <source>
        <dbReference type="ARBA" id="ARBA00022695"/>
    </source>
</evidence>
<accession>C6CLP1</accession>
<dbReference type="NCBIfam" id="NF008292">
    <property type="entry name" value="PRK11072.1"/>
    <property type="match status" value="1"/>
</dbReference>
<dbReference type="eggNOG" id="COG1391">
    <property type="taxonomic scope" value="Bacteria"/>
</dbReference>
<feature type="domain" description="Glutamate-ammonia ligase adenylyltransferase repeated" evidence="8">
    <location>
        <begin position="576"/>
        <end position="828"/>
    </location>
</feature>
<keyword evidence="10" id="KW-0436">Ligase</keyword>
<dbReference type="PANTHER" id="PTHR30621:SF0">
    <property type="entry name" value="BIFUNCTIONAL GLUTAMINE SYNTHETASE ADENYLYLTRANSFERASE_ADENYLYL-REMOVING ENZYME"/>
    <property type="match status" value="1"/>
</dbReference>
<dbReference type="KEGG" id="dze:Dd1591_0799"/>
<dbReference type="GO" id="GO:0008882">
    <property type="term" value="F:[glutamate-ammonia-ligase] adenylyltransferase activity"/>
    <property type="evidence" value="ECO:0007669"/>
    <property type="project" value="UniProtKB-UniRule"/>
</dbReference>
<evidence type="ECO:0000256" key="1">
    <source>
        <dbReference type="ARBA" id="ARBA00022679"/>
    </source>
</evidence>
<keyword evidence="5 7" id="KW-0460">Magnesium</keyword>
<comment type="catalytic activity">
    <reaction evidence="7">
        <text>[glutamine synthetase]-O(4)-(5'-adenylyl)-L-tyrosine + phosphate = [glutamine synthetase]-L-tyrosine + ADP</text>
        <dbReference type="Rhea" id="RHEA:43716"/>
        <dbReference type="Rhea" id="RHEA-COMP:10660"/>
        <dbReference type="Rhea" id="RHEA-COMP:10661"/>
        <dbReference type="ChEBI" id="CHEBI:43474"/>
        <dbReference type="ChEBI" id="CHEBI:46858"/>
        <dbReference type="ChEBI" id="CHEBI:83624"/>
        <dbReference type="ChEBI" id="CHEBI:456216"/>
        <dbReference type="EC" id="2.7.7.89"/>
    </reaction>
</comment>
<dbReference type="GO" id="GO:0016874">
    <property type="term" value="F:ligase activity"/>
    <property type="evidence" value="ECO:0007669"/>
    <property type="project" value="UniProtKB-KW"/>
</dbReference>